<dbReference type="Proteomes" id="UP000242699">
    <property type="component" value="Unassembled WGS sequence"/>
</dbReference>
<dbReference type="SUPFAM" id="SSF160904">
    <property type="entry name" value="Jann2411-like"/>
    <property type="match status" value="1"/>
</dbReference>
<dbReference type="InterPro" id="IPR023286">
    <property type="entry name" value="ABATE_dom_sf"/>
</dbReference>
<evidence type="ECO:0000259" key="1">
    <source>
        <dbReference type="Pfam" id="PF11706"/>
    </source>
</evidence>
<reference evidence="2 3" key="1">
    <citation type="journal article" date="2014" name="BMC Genomics">
        <title>Comparison of environmental and isolate Sulfobacillus genomes reveals diverse carbon, sulfur, nitrogen, and hydrogen metabolisms.</title>
        <authorList>
            <person name="Justice N.B."/>
            <person name="Norman A."/>
            <person name="Brown C.T."/>
            <person name="Singh A."/>
            <person name="Thomas B.C."/>
            <person name="Banfield J.F."/>
        </authorList>
    </citation>
    <scope>NUCLEOTIDE SEQUENCE [LARGE SCALE GENOMIC DNA]</scope>
    <source>
        <strain evidence="2">AMDSBA1</strain>
    </source>
</reference>
<comment type="caution">
    <text evidence="2">The sequence shown here is derived from an EMBL/GenBank/DDBJ whole genome shotgun (WGS) entry which is preliminary data.</text>
</comment>
<dbReference type="Pfam" id="PF11706">
    <property type="entry name" value="zf-CGNR"/>
    <property type="match status" value="1"/>
</dbReference>
<dbReference type="PANTHER" id="PTHR35525">
    <property type="entry name" value="BLL6575 PROTEIN"/>
    <property type="match status" value="1"/>
</dbReference>
<feature type="domain" description="Zinc finger CGNR" evidence="1">
    <location>
        <begin position="170"/>
        <end position="210"/>
    </location>
</feature>
<evidence type="ECO:0000313" key="3">
    <source>
        <dbReference type="Proteomes" id="UP000242699"/>
    </source>
</evidence>
<sequence length="215" mass="25064">MRTFSFIIKGGTENDRWYTMKKPAFTNFGDRLVLNFTNTVQYFRGQTVDLIDSPSAVIAWIRYMEEVGEIATVQYERLLGESTWDLPLLGEFRRRLREFLVNNPPDHIQQFSPYLTSVMAHSPLMFTVVPHVESLNFDLVPIPQLGGVPGLLALLSYDSLKMITSETLLRVKKCENPSCLAYFVNNSGKRKWCSMETCGNRRKSFRHYRRYHHRE</sequence>
<name>A0A2T2WV50_9FIRM</name>
<dbReference type="AlphaFoldDB" id="A0A2T2WV50"/>
<dbReference type="InterPro" id="IPR010852">
    <property type="entry name" value="ABATE"/>
</dbReference>
<dbReference type="Gene3D" id="1.10.3300.10">
    <property type="entry name" value="Jann2411-like domain"/>
    <property type="match status" value="1"/>
</dbReference>
<gene>
    <name evidence="2" type="ORF">C7B43_15010</name>
</gene>
<evidence type="ECO:0000313" key="2">
    <source>
        <dbReference type="EMBL" id="PSR26119.1"/>
    </source>
</evidence>
<dbReference type="EMBL" id="PXYT01000042">
    <property type="protein sequence ID" value="PSR26119.1"/>
    <property type="molecule type" value="Genomic_DNA"/>
</dbReference>
<organism evidence="2 3">
    <name type="scientific">Sulfobacillus benefaciens</name>
    <dbReference type="NCBI Taxonomy" id="453960"/>
    <lineage>
        <taxon>Bacteria</taxon>
        <taxon>Bacillati</taxon>
        <taxon>Bacillota</taxon>
        <taxon>Clostridia</taxon>
        <taxon>Eubacteriales</taxon>
        <taxon>Clostridiales Family XVII. Incertae Sedis</taxon>
        <taxon>Sulfobacillus</taxon>
    </lineage>
</organism>
<proteinExistence type="predicted"/>
<accession>A0A2T2WV50</accession>
<dbReference type="PANTHER" id="PTHR35525:SF3">
    <property type="entry name" value="BLL6575 PROTEIN"/>
    <property type="match status" value="1"/>
</dbReference>
<protein>
    <recommendedName>
        <fullName evidence="1">Zinc finger CGNR domain-containing protein</fullName>
    </recommendedName>
</protein>
<dbReference type="InterPro" id="IPR021005">
    <property type="entry name" value="Znf_CGNR"/>
</dbReference>